<protein>
    <submittedName>
        <fullName evidence="10">DHA2 family efflux MFS transporter permease subunit</fullName>
    </submittedName>
</protein>
<feature type="transmembrane region" description="Helical" evidence="8">
    <location>
        <begin position="202"/>
        <end position="219"/>
    </location>
</feature>
<dbReference type="NCBIfam" id="TIGR00711">
    <property type="entry name" value="efflux_EmrB"/>
    <property type="match status" value="1"/>
</dbReference>
<sequence>MNSDQRTYEFTPRLPLLASVLVAGGLLALLGTTMTGVTLPAISGEFGVTVASGQAVTTAYLLVSAISIPVGGWASVRFGLRRTWLVSLSLFLVGAAGSALAPSLGWLVVARAVQGAGGALEPVMLSALAQAAGRDRVGRMMGVVSAVMAIGPLAGPFLGGALVATSGWRSSFWVVLGAGVLVLLASFVVVRGREPGTGRLDLVGLLLLSVGLVGVLHGITVRFLPTLVVGVLVLAVFVWWSLRRRSSAIVDVSVFRQRGFTAPVVVMALVGAAVYPVFFAVPQYFQDVAGLSALTAGLLLIPYGVGTLVVMPIAGALADRMDPRALVISGALLAAAGFGILLIGGPGLPVVVFVVVDLVVGLGLGAVASPTVTAMYRSLPAESAPTAGTILFVMNQLGGAIGVAVLVLVIGSAGWTTTVAAMPFWMPLVVAVAIALVATRFRGGRPLPAEVD</sequence>
<dbReference type="Pfam" id="PF07690">
    <property type="entry name" value="MFS_1"/>
    <property type="match status" value="1"/>
</dbReference>
<feature type="transmembrane region" description="Helical" evidence="8">
    <location>
        <begin position="16"/>
        <end position="39"/>
    </location>
</feature>
<feature type="transmembrane region" description="Helical" evidence="8">
    <location>
        <begin position="350"/>
        <end position="376"/>
    </location>
</feature>
<evidence type="ECO:0000256" key="1">
    <source>
        <dbReference type="ARBA" id="ARBA00004651"/>
    </source>
</evidence>
<accession>A0A7K1FT72</accession>
<feature type="transmembrane region" description="Helical" evidence="8">
    <location>
        <begin position="419"/>
        <end position="438"/>
    </location>
</feature>
<comment type="caution">
    <text evidence="10">The sequence shown here is derived from an EMBL/GenBank/DDBJ whole genome shotgun (WGS) entry which is preliminary data.</text>
</comment>
<dbReference type="PANTHER" id="PTHR42718:SF9">
    <property type="entry name" value="MAJOR FACILITATOR SUPERFAMILY MULTIDRUG TRANSPORTER MFSC"/>
    <property type="match status" value="1"/>
</dbReference>
<feature type="transmembrane region" description="Helical" evidence="8">
    <location>
        <begin position="59"/>
        <end position="76"/>
    </location>
</feature>
<evidence type="ECO:0000256" key="5">
    <source>
        <dbReference type="ARBA" id="ARBA00022692"/>
    </source>
</evidence>
<evidence type="ECO:0000256" key="2">
    <source>
        <dbReference type="ARBA" id="ARBA00008537"/>
    </source>
</evidence>
<dbReference type="RefSeq" id="WP_154770535.1">
    <property type="nucleotide sequence ID" value="NZ_WLYK01000009.1"/>
</dbReference>
<feature type="transmembrane region" description="Helical" evidence="8">
    <location>
        <begin position="225"/>
        <end position="242"/>
    </location>
</feature>
<evidence type="ECO:0000256" key="4">
    <source>
        <dbReference type="ARBA" id="ARBA00022475"/>
    </source>
</evidence>
<keyword evidence="6 8" id="KW-1133">Transmembrane helix</keyword>
<comment type="similarity">
    <text evidence="2">Belongs to the major facilitator superfamily. EmrB family.</text>
</comment>
<evidence type="ECO:0000256" key="8">
    <source>
        <dbReference type="SAM" id="Phobius"/>
    </source>
</evidence>
<dbReference type="Proteomes" id="UP000460221">
    <property type="component" value="Unassembled WGS sequence"/>
</dbReference>
<feature type="transmembrane region" description="Helical" evidence="8">
    <location>
        <begin position="291"/>
        <end position="318"/>
    </location>
</feature>
<evidence type="ECO:0000256" key="3">
    <source>
        <dbReference type="ARBA" id="ARBA00022448"/>
    </source>
</evidence>
<dbReference type="PROSITE" id="PS50850">
    <property type="entry name" value="MFS"/>
    <property type="match status" value="1"/>
</dbReference>
<feature type="transmembrane region" description="Helical" evidence="8">
    <location>
        <begin position="170"/>
        <end position="190"/>
    </location>
</feature>
<dbReference type="GO" id="GO:0022857">
    <property type="term" value="F:transmembrane transporter activity"/>
    <property type="evidence" value="ECO:0007669"/>
    <property type="project" value="InterPro"/>
</dbReference>
<evidence type="ECO:0000256" key="7">
    <source>
        <dbReference type="ARBA" id="ARBA00023136"/>
    </source>
</evidence>
<dbReference type="GO" id="GO:0005886">
    <property type="term" value="C:plasma membrane"/>
    <property type="evidence" value="ECO:0007669"/>
    <property type="project" value="UniProtKB-SubCell"/>
</dbReference>
<name>A0A7K1FT72_9ACTN</name>
<dbReference type="PANTHER" id="PTHR42718">
    <property type="entry name" value="MAJOR FACILITATOR SUPERFAMILY MULTIDRUG TRANSPORTER MFSC"/>
    <property type="match status" value="1"/>
</dbReference>
<feature type="transmembrane region" description="Helical" evidence="8">
    <location>
        <begin position="83"/>
        <end position="102"/>
    </location>
</feature>
<comment type="subcellular location">
    <subcellularLocation>
        <location evidence="1">Cell membrane</location>
        <topology evidence="1">Multi-pass membrane protein</topology>
    </subcellularLocation>
</comment>
<dbReference type="EMBL" id="WLYK01000009">
    <property type="protein sequence ID" value="MTD16589.1"/>
    <property type="molecule type" value="Genomic_DNA"/>
</dbReference>
<dbReference type="PRINTS" id="PR01036">
    <property type="entry name" value="TCRTETB"/>
</dbReference>
<keyword evidence="7 8" id="KW-0472">Membrane</keyword>
<keyword evidence="5 8" id="KW-0812">Transmembrane</keyword>
<feature type="transmembrane region" description="Helical" evidence="8">
    <location>
        <begin position="325"/>
        <end position="344"/>
    </location>
</feature>
<evidence type="ECO:0000256" key="6">
    <source>
        <dbReference type="ARBA" id="ARBA00022989"/>
    </source>
</evidence>
<organism evidence="10 11">
    <name type="scientific">Nakamurella alba</name>
    <dbReference type="NCBI Taxonomy" id="2665158"/>
    <lineage>
        <taxon>Bacteria</taxon>
        <taxon>Bacillati</taxon>
        <taxon>Actinomycetota</taxon>
        <taxon>Actinomycetes</taxon>
        <taxon>Nakamurellales</taxon>
        <taxon>Nakamurellaceae</taxon>
        <taxon>Nakamurella</taxon>
    </lineage>
</organism>
<feature type="domain" description="Major facilitator superfamily (MFS) profile" evidence="9">
    <location>
        <begin position="17"/>
        <end position="446"/>
    </location>
</feature>
<keyword evidence="11" id="KW-1185">Reference proteome</keyword>
<dbReference type="InterPro" id="IPR020846">
    <property type="entry name" value="MFS_dom"/>
</dbReference>
<dbReference type="Gene3D" id="1.20.1720.10">
    <property type="entry name" value="Multidrug resistance protein D"/>
    <property type="match status" value="1"/>
</dbReference>
<dbReference type="SUPFAM" id="SSF103473">
    <property type="entry name" value="MFS general substrate transporter"/>
    <property type="match status" value="1"/>
</dbReference>
<keyword evidence="4" id="KW-1003">Cell membrane</keyword>
<dbReference type="InterPro" id="IPR036259">
    <property type="entry name" value="MFS_trans_sf"/>
</dbReference>
<evidence type="ECO:0000313" key="10">
    <source>
        <dbReference type="EMBL" id="MTD16589.1"/>
    </source>
</evidence>
<evidence type="ECO:0000313" key="11">
    <source>
        <dbReference type="Proteomes" id="UP000460221"/>
    </source>
</evidence>
<dbReference type="InterPro" id="IPR004638">
    <property type="entry name" value="EmrB-like"/>
</dbReference>
<dbReference type="InterPro" id="IPR011701">
    <property type="entry name" value="MFS"/>
</dbReference>
<feature type="transmembrane region" description="Helical" evidence="8">
    <location>
        <begin position="141"/>
        <end position="164"/>
    </location>
</feature>
<feature type="transmembrane region" description="Helical" evidence="8">
    <location>
        <begin position="108"/>
        <end position="129"/>
    </location>
</feature>
<feature type="transmembrane region" description="Helical" evidence="8">
    <location>
        <begin position="388"/>
        <end position="413"/>
    </location>
</feature>
<gene>
    <name evidence="10" type="ORF">GIS00_21865</name>
</gene>
<dbReference type="AlphaFoldDB" id="A0A7K1FT72"/>
<reference evidence="10 11" key="1">
    <citation type="submission" date="2019-11" db="EMBL/GenBank/DDBJ databases">
        <authorList>
            <person name="Jiang L.-Q."/>
        </authorList>
    </citation>
    <scope>NUCLEOTIDE SEQUENCE [LARGE SCALE GENOMIC DNA]</scope>
    <source>
        <strain evidence="10 11">YIM 132087</strain>
    </source>
</reference>
<feature type="transmembrane region" description="Helical" evidence="8">
    <location>
        <begin position="262"/>
        <end position="285"/>
    </location>
</feature>
<dbReference type="Gene3D" id="1.20.1250.20">
    <property type="entry name" value="MFS general substrate transporter like domains"/>
    <property type="match status" value="1"/>
</dbReference>
<evidence type="ECO:0000259" key="9">
    <source>
        <dbReference type="PROSITE" id="PS50850"/>
    </source>
</evidence>
<proteinExistence type="inferred from homology"/>
<keyword evidence="3" id="KW-0813">Transport</keyword>